<evidence type="ECO:0000313" key="1">
    <source>
        <dbReference type="EMBL" id="PWV02675.1"/>
    </source>
</evidence>
<dbReference type="VEuPathDB" id="TriTrypDB:TcCLB.510429.50"/>
<comment type="caution">
    <text evidence="1">The sequence shown here is derived from an EMBL/GenBank/DDBJ whole genome shotgun (WGS) entry which is preliminary data.</text>
</comment>
<dbReference type="AlphaFoldDB" id="A0A2V2W2W6"/>
<accession>A0A2V2W2W6</accession>
<dbReference type="VEuPathDB" id="TriTrypDB:TcCLB.506883.40"/>
<dbReference type="OrthoDB" id="256076at2759"/>
<protein>
    <submittedName>
        <fullName evidence="1">Putative Lsm12 protein</fullName>
    </submittedName>
</protein>
<reference evidence="1 2" key="1">
    <citation type="journal article" date="2018" name="Microb. Genom.">
        <title>Expanding an expanded genome: long-read sequencing of Trypanosoma cruzi.</title>
        <authorList>
            <person name="Berna L."/>
            <person name="Rodriguez M."/>
            <person name="Chiribao M.L."/>
            <person name="Parodi-Talice A."/>
            <person name="Pita S."/>
            <person name="Rijo G."/>
            <person name="Alvarez-Valin F."/>
            <person name="Robello C."/>
        </authorList>
    </citation>
    <scope>NUCLEOTIDE SEQUENCE [LARGE SCALE GENOMIC DNA]</scope>
    <source>
        <strain evidence="1 2">Dm28c</strain>
    </source>
</reference>
<name>A0A2V2W2W6_TRYCR</name>
<dbReference type="PANTHER" id="PTHR13542">
    <property type="entry name" value="LSM12 HOMOLOG"/>
    <property type="match status" value="1"/>
</dbReference>
<dbReference type="VEuPathDB" id="TriTrypDB:BCY84_14514"/>
<organism evidence="1 2">
    <name type="scientific">Trypanosoma cruzi</name>
    <dbReference type="NCBI Taxonomy" id="5693"/>
    <lineage>
        <taxon>Eukaryota</taxon>
        <taxon>Discoba</taxon>
        <taxon>Euglenozoa</taxon>
        <taxon>Kinetoplastea</taxon>
        <taxon>Metakinetoplastina</taxon>
        <taxon>Trypanosomatida</taxon>
        <taxon>Trypanosomatidae</taxon>
        <taxon>Trypanosoma</taxon>
        <taxon>Schizotrypanum</taxon>
    </lineage>
</organism>
<proteinExistence type="predicted"/>
<dbReference type="Proteomes" id="UP000246121">
    <property type="component" value="Unassembled WGS sequence"/>
</dbReference>
<dbReference type="VEuPathDB" id="TriTrypDB:TcYC6_0071870"/>
<dbReference type="VEuPathDB" id="TriTrypDB:TcG_06491"/>
<dbReference type="VEuPathDB" id="TriTrypDB:C4B63_2g350"/>
<sequence>MTPSSLSETQAVGVHVALVLLDGSTVRGTVFTYSPAEELLVLFQGISGNNPNVKIIRTRFIKEVSVVNDAEAEKLPPQLDLRSRLPSMHAGRERSLFKYANSQLRVAREKRTVLLQTEDKDTPIAALDTLTKLARIYPDIHWDKEEGVIRFNQEVFVRGAPDWNTPVAVAADGATDNSVSLVGRIQKTLAKK</sequence>
<gene>
    <name evidence="1" type="ORF">C4B63_2g350</name>
</gene>
<dbReference type="VEuPathDB" id="TriTrypDB:TcBrA4_0059610"/>
<dbReference type="EMBL" id="PRFA01000002">
    <property type="protein sequence ID" value="PWV02675.1"/>
    <property type="molecule type" value="Genomic_DNA"/>
</dbReference>
<dbReference type="VEuPathDB" id="TriTrypDB:C3747_1g388"/>
<evidence type="ECO:0000313" key="2">
    <source>
        <dbReference type="Proteomes" id="UP000246121"/>
    </source>
</evidence>
<dbReference type="InterPro" id="IPR039683">
    <property type="entry name" value="Lsm12-like"/>
</dbReference>
<dbReference type="Gene3D" id="2.30.30.100">
    <property type="match status" value="1"/>
</dbReference>
<dbReference type="VEuPathDB" id="TriTrypDB:TcCL_ESM00385"/>